<dbReference type="Pfam" id="PF13439">
    <property type="entry name" value="Glyco_transf_4"/>
    <property type="match status" value="1"/>
</dbReference>
<dbReference type="STRING" id="1121895.GCA_000378485_01590"/>
<dbReference type="EMBL" id="JRLX01000003">
    <property type="protein sequence ID" value="KGO87788.1"/>
    <property type="molecule type" value="Genomic_DNA"/>
</dbReference>
<accession>A0A0A2M8L9</accession>
<evidence type="ECO:0000313" key="3">
    <source>
        <dbReference type="EMBL" id="KGO87788.1"/>
    </source>
</evidence>
<evidence type="ECO:0008006" key="5">
    <source>
        <dbReference type="Google" id="ProtNLM"/>
    </source>
</evidence>
<dbReference type="AlphaFoldDB" id="A0A0A2M8L9"/>
<dbReference type="OrthoDB" id="9811239at2"/>
<dbReference type="Pfam" id="PF00534">
    <property type="entry name" value="Glycos_transf_1"/>
    <property type="match status" value="1"/>
</dbReference>
<reference evidence="3 4" key="1">
    <citation type="submission" date="2013-09" db="EMBL/GenBank/DDBJ databases">
        <authorList>
            <person name="Zeng Z."/>
            <person name="Chen C."/>
        </authorList>
    </citation>
    <scope>NUCLEOTIDE SEQUENCE [LARGE SCALE GENOMIC DNA]</scope>
    <source>
        <strain evidence="3 4">WB 3.3-2</strain>
    </source>
</reference>
<feature type="domain" description="Glycosyl transferase family 1" evidence="1">
    <location>
        <begin position="190"/>
        <end position="343"/>
    </location>
</feature>
<dbReference type="CDD" id="cd03820">
    <property type="entry name" value="GT4_AmsD-like"/>
    <property type="match status" value="1"/>
</dbReference>
<dbReference type="PANTHER" id="PTHR12526:SF630">
    <property type="entry name" value="GLYCOSYLTRANSFERASE"/>
    <property type="match status" value="1"/>
</dbReference>
<dbReference type="eggNOG" id="COG0438">
    <property type="taxonomic scope" value="Bacteria"/>
</dbReference>
<comment type="caution">
    <text evidence="3">The sequence shown here is derived from an EMBL/GenBank/DDBJ whole genome shotgun (WGS) entry which is preliminary data.</text>
</comment>
<evidence type="ECO:0000259" key="1">
    <source>
        <dbReference type="Pfam" id="PF00534"/>
    </source>
</evidence>
<organism evidence="3 4">
    <name type="scientific">Flavobacterium rivuli WB 3.3-2 = DSM 21788</name>
    <dbReference type="NCBI Taxonomy" id="1121895"/>
    <lineage>
        <taxon>Bacteria</taxon>
        <taxon>Pseudomonadati</taxon>
        <taxon>Bacteroidota</taxon>
        <taxon>Flavobacteriia</taxon>
        <taxon>Flavobacteriales</taxon>
        <taxon>Flavobacteriaceae</taxon>
        <taxon>Flavobacterium</taxon>
    </lineage>
</organism>
<sequence>MKLLYIANTLTGAGGLQRVLLLKAGYLAERMGYNVTIISANDKPGKQIFYPVSPLLNCIDISPAKPDRITYFKSYAKLLNESINAVDPDVIIMCDNGLKSFLLPFILKKKRKLVYERHTPKIVKIKNASGNALKSFTDTLLYRFMDYSAAQFNKFVVVTQQGKSEWKSKNLDVIPNPLWFDTDEVSNLAAKRVIAVGRHAYEKGYDRMFTIWKQVIDKYPDWTLDIYGDDNPDYNIRQLALDSGLTNGVNFLPPTKNILEAYKNASIYLMTSRYEGFGMVLLEAMACGVPCIAFNCPVGPAEIISNNEDGFLIEDGNTDAFTKSVITLIEDKELRSQMGERAKTNSRAYNLDVIMQQWDALFKSL</sequence>
<dbReference type="GO" id="GO:0016757">
    <property type="term" value="F:glycosyltransferase activity"/>
    <property type="evidence" value="ECO:0007669"/>
    <property type="project" value="InterPro"/>
</dbReference>
<proteinExistence type="predicted"/>
<dbReference type="Gene3D" id="3.40.50.2000">
    <property type="entry name" value="Glycogen Phosphorylase B"/>
    <property type="match status" value="2"/>
</dbReference>
<keyword evidence="4" id="KW-1185">Reference proteome</keyword>
<gene>
    <name evidence="3" type="ORF">Q765_04665</name>
</gene>
<dbReference type="Proteomes" id="UP000030152">
    <property type="component" value="Unassembled WGS sequence"/>
</dbReference>
<dbReference type="SUPFAM" id="SSF53756">
    <property type="entry name" value="UDP-Glycosyltransferase/glycogen phosphorylase"/>
    <property type="match status" value="1"/>
</dbReference>
<dbReference type="InterPro" id="IPR001296">
    <property type="entry name" value="Glyco_trans_1"/>
</dbReference>
<dbReference type="InterPro" id="IPR028098">
    <property type="entry name" value="Glyco_trans_4-like_N"/>
</dbReference>
<dbReference type="PANTHER" id="PTHR12526">
    <property type="entry name" value="GLYCOSYLTRANSFERASE"/>
    <property type="match status" value="1"/>
</dbReference>
<name>A0A0A2M8L9_9FLAO</name>
<dbReference type="RefSeq" id="WP_020212741.1">
    <property type="nucleotide sequence ID" value="NZ_JRLX01000003.1"/>
</dbReference>
<feature type="domain" description="Glycosyltransferase subfamily 4-like N-terminal" evidence="2">
    <location>
        <begin position="14"/>
        <end position="177"/>
    </location>
</feature>
<evidence type="ECO:0000259" key="2">
    <source>
        <dbReference type="Pfam" id="PF13439"/>
    </source>
</evidence>
<protein>
    <recommendedName>
        <fullName evidence="5">Group 1 glycosyl transferase</fullName>
    </recommendedName>
</protein>
<evidence type="ECO:0000313" key="4">
    <source>
        <dbReference type="Proteomes" id="UP000030152"/>
    </source>
</evidence>